<dbReference type="PRINTS" id="PR00326">
    <property type="entry name" value="GTP1OBG"/>
</dbReference>
<keyword evidence="1" id="KW-0547">Nucleotide-binding</keyword>
<dbReference type="CDD" id="cd01899">
    <property type="entry name" value="Ygr210"/>
    <property type="match status" value="1"/>
</dbReference>
<dbReference type="InterPro" id="IPR031167">
    <property type="entry name" value="G_OBG"/>
</dbReference>
<feature type="domain" description="OBG-type G" evidence="2">
    <location>
        <begin position="5"/>
        <end position="274"/>
    </location>
</feature>
<organism evidence="3 4">
    <name type="scientific">Seiridium unicorne</name>
    <dbReference type="NCBI Taxonomy" id="138068"/>
    <lineage>
        <taxon>Eukaryota</taxon>
        <taxon>Fungi</taxon>
        <taxon>Dikarya</taxon>
        <taxon>Ascomycota</taxon>
        <taxon>Pezizomycotina</taxon>
        <taxon>Sordariomycetes</taxon>
        <taxon>Xylariomycetidae</taxon>
        <taxon>Amphisphaeriales</taxon>
        <taxon>Sporocadaceae</taxon>
        <taxon>Seiridium</taxon>
    </lineage>
</organism>
<dbReference type="Gene3D" id="3.20.170.20">
    <property type="entry name" value="Protein of unknown function DUF952"/>
    <property type="match status" value="1"/>
</dbReference>
<sequence length="542" mass="59408">MPRDPLIGLVGKPSAGKSTTLNSLTDATSKVGNYPFTTIDPQRAIGYLQIECACKRFNLQEKCKPNYGGCVDGRRSVPIELLDVAGLVPGAHEGKGLGNKFLDDLRHADALIHVVDASGKTNAEGENTRGYDPSQDIAWLRSEIVAWIKGNLYERWGSIRRRHVAVKATAVETLQNQFSGYGSTASLVARTLDKLALKEPLEAWDEATVDRVVSAFTDEKFPTVIALNKVDDADAYTNLMKITKMYKDSPVVPCSAKAEIFLRKLAKQGYVQYVEGSDSVWTREDLIDDGDPDGGGLKEMDEKNRDIIDEYKDLLLYRYGSTGVVQILSKAAEILGLVPVFPVRSTSTFGSGSDTRAVFRDCVLVKKNLTVGEVARKVIGDAPIAYVEGANGARVSEEDSVAVGKNDAILNLPGFIEVLSPLVMAPSPLPDYVYKIIPSAPPSPVPEEYPLSELDKNDGFIHLSTGDQVPTTLSLWFKTTTTVWLLKLRFTFADKVTYENGDGCPHLHGNFGAADLEDTKEFSRNDDESWEEALGRQHGWLV</sequence>
<dbReference type="Pfam" id="PF06108">
    <property type="entry name" value="DUF952"/>
    <property type="match status" value="1"/>
</dbReference>
<accession>A0ABR2VI24</accession>
<reference evidence="3 4" key="1">
    <citation type="journal article" date="2024" name="J. Plant Pathol.">
        <title>Sequence and assembly of the genome of Seiridium unicorne, isolate CBS 538.82, causal agent of cypress canker disease.</title>
        <authorList>
            <person name="Scali E."/>
            <person name="Rocca G.D."/>
            <person name="Danti R."/>
            <person name="Garbelotto M."/>
            <person name="Barberini S."/>
            <person name="Baroncelli R."/>
            <person name="Emiliani G."/>
        </authorList>
    </citation>
    <scope>NUCLEOTIDE SEQUENCE [LARGE SCALE GENOMIC DNA]</scope>
    <source>
        <strain evidence="3 4">BM-138-508</strain>
    </source>
</reference>
<dbReference type="Gene3D" id="1.10.8.470">
    <property type="match status" value="1"/>
</dbReference>
<dbReference type="PANTHER" id="PTHR23305">
    <property type="entry name" value="OBG GTPASE FAMILY"/>
    <property type="match status" value="1"/>
</dbReference>
<evidence type="ECO:0000313" key="4">
    <source>
        <dbReference type="Proteomes" id="UP001408356"/>
    </source>
</evidence>
<dbReference type="InterPro" id="IPR009297">
    <property type="entry name" value="DUF952"/>
</dbReference>
<dbReference type="Gene3D" id="3.10.20.30">
    <property type="match status" value="1"/>
</dbReference>
<dbReference type="InterPro" id="IPR027417">
    <property type="entry name" value="P-loop_NTPase"/>
</dbReference>
<proteinExistence type="predicted"/>
<dbReference type="InterPro" id="IPR006073">
    <property type="entry name" value="GTP-bd"/>
</dbReference>
<dbReference type="Pfam" id="PF01926">
    <property type="entry name" value="MMR_HSR1"/>
    <property type="match status" value="1"/>
</dbReference>
<keyword evidence="4" id="KW-1185">Reference proteome</keyword>
<dbReference type="Gene3D" id="3.40.50.300">
    <property type="entry name" value="P-loop containing nucleotide triphosphate hydrolases"/>
    <property type="match status" value="1"/>
</dbReference>
<name>A0ABR2VI24_9PEZI</name>
<dbReference type="PANTHER" id="PTHR23305:SF1">
    <property type="entry name" value="OBG-TYPE G DOMAIN-CONTAINING PROTEIN"/>
    <property type="match status" value="1"/>
</dbReference>
<comment type="caution">
    <text evidence="3">The sequence shown here is derived from an EMBL/GenBank/DDBJ whole genome shotgun (WGS) entry which is preliminary data.</text>
</comment>
<dbReference type="EMBL" id="JARVKF010000004">
    <property type="protein sequence ID" value="KAK9426149.1"/>
    <property type="molecule type" value="Genomic_DNA"/>
</dbReference>
<dbReference type="SUPFAM" id="SSF56399">
    <property type="entry name" value="ADP-ribosylation"/>
    <property type="match status" value="1"/>
</dbReference>
<dbReference type="InterPro" id="IPR012675">
    <property type="entry name" value="Beta-grasp_dom_sf"/>
</dbReference>
<dbReference type="PROSITE" id="PS51710">
    <property type="entry name" value="G_OBG"/>
    <property type="match status" value="1"/>
</dbReference>
<evidence type="ECO:0000256" key="1">
    <source>
        <dbReference type="ARBA" id="ARBA00022741"/>
    </source>
</evidence>
<dbReference type="Pfam" id="PF08438">
    <property type="entry name" value="YGR210-like_G4"/>
    <property type="match status" value="1"/>
</dbReference>
<dbReference type="InterPro" id="IPR013646">
    <property type="entry name" value="YGR210-like_G4"/>
</dbReference>
<protein>
    <submittedName>
        <fullName evidence="3">GTP-binding protein</fullName>
    </submittedName>
</protein>
<evidence type="ECO:0000313" key="3">
    <source>
        <dbReference type="EMBL" id="KAK9426149.1"/>
    </source>
</evidence>
<dbReference type="Proteomes" id="UP001408356">
    <property type="component" value="Unassembled WGS sequence"/>
</dbReference>
<gene>
    <name evidence="3" type="ORF">SUNI508_12510</name>
</gene>
<dbReference type="SUPFAM" id="SSF52540">
    <property type="entry name" value="P-loop containing nucleoside triphosphate hydrolases"/>
    <property type="match status" value="1"/>
</dbReference>
<evidence type="ECO:0000259" key="2">
    <source>
        <dbReference type="PROSITE" id="PS51710"/>
    </source>
</evidence>